<evidence type="ECO:0000313" key="1">
    <source>
        <dbReference type="EMBL" id="SQI36678.1"/>
    </source>
</evidence>
<reference evidence="1 2" key="1">
    <citation type="submission" date="2018-06" db="EMBL/GenBank/DDBJ databases">
        <authorList>
            <consortium name="Pathogen Informatics"/>
            <person name="Doyle S."/>
        </authorList>
    </citation>
    <scope>NUCLEOTIDE SEQUENCE [LARGE SCALE GENOMIC DNA]</scope>
    <source>
        <strain evidence="1 2">NCTC12151</strain>
    </source>
</reference>
<name>A0A2X4UM48_9GAMM</name>
<gene>
    <name evidence="1" type="ORF">NCTC12151_00895</name>
</gene>
<accession>A0A2X4UM48</accession>
<dbReference type="RefSeq" id="WP_111739480.1">
    <property type="nucleotide sequence ID" value="NZ_LR698987.1"/>
</dbReference>
<proteinExistence type="predicted"/>
<evidence type="ECO:0000313" key="2">
    <source>
        <dbReference type="Proteomes" id="UP000249005"/>
    </source>
</evidence>
<dbReference type="KEGG" id="lri:NCTC12151_00895"/>
<protein>
    <submittedName>
        <fullName evidence="1">Uncharacterized protein</fullName>
    </submittedName>
</protein>
<organism evidence="1 2">
    <name type="scientific">Leminorella richardii</name>
    <dbReference type="NCBI Taxonomy" id="158841"/>
    <lineage>
        <taxon>Bacteria</taxon>
        <taxon>Pseudomonadati</taxon>
        <taxon>Pseudomonadota</taxon>
        <taxon>Gammaproteobacteria</taxon>
        <taxon>Enterobacterales</taxon>
        <taxon>Budviciaceae</taxon>
        <taxon>Leminorella</taxon>
    </lineage>
</organism>
<keyword evidence="2" id="KW-1185">Reference proteome</keyword>
<dbReference type="EMBL" id="LS483470">
    <property type="protein sequence ID" value="SQI36678.1"/>
    <property type="molecule type" value="Genomic_DNA"/>
</dbReference>
<dbReference type="Proteomes" id="UP000249005">
    <property type="component" value="Chromosome 1"/>
</dbReference>
<sequence length="197" mass="22221">MSDGTNSSGSDWKKVFCILFTIFVLGKLGYKAYDAFIVQPRVEAEIEQERNNPFSITNQLKALRKRNAAADAWIKEFNDKIKSSPPEKDETFRLVELARHEDEISWIMAAKVNAQTLDAIKADKVKAQQEIKAKKIKGICRKNSVTVSLLNAGFNVKRVYVGEDNQEIISYVVTARECEKLQEDTQDTSISGSQQAE</sequence>
<dbReference type="AlphaFoldDB" id="A0A2X4UM48"/>